<dbReference type="PROSITE" id="PS00622">
    <property type="entry name" value="HTH_LUXR_1"/>
    <property type="match status" value="1"/>
</dbReference>
<evidence type="ECO:0000256" key="3">
    <source>
        <dbReference type="ARBA" id="ARBA00023163"/>
    </source>
</evidence>
<feature type="domain" description="HTH luxR-type" evidence="4">
    <location>
        <begin position="58"/>
        <end position="123"/>
    </location>
</feature>
<dbReference type="PANTHER" id="PTHR44688">
    <property type="entry name" value="DNA-BINDING TRANSCRIPTIONAL ACTIVATOR DEVR_DOSR"/>
    <property type="match status" value="1"/>
</dbReference>
<dbReference type="AlphaFoldDB" id="A0A248LIN9"/>
<dbReference type="SMART" id="SM00421">
    <property type="entry name" value="HTH_LUXR"/>
    <property type="match status" value="1"/>
</dbReference>
<dbReference type="InterPro" id="IPR000792">
    <property type="entry name" value="Tscrpt_reg_LuxR_C"/>
</dbReference>
<sequence length="128" mass="13871">MPPPPSATDLLAVVDRMERRIMQRGLHQCLFLLGDIDDGTALVLLGHARQAVIMRMASEKAASALTRRERDVVALVCAGDGNAAIAARLDMTERTVRAHIESAARKLSCRNRTQLAMLTAGILAFPPI</sequence>
<gene>
    <name evidence="5" type="ORF">LHGZ1_1493</name>
</gene>
<organism evidence="5 6">
    <name type="scientific">Laribacter hongkongensis</name>
    <dbReference type="NCBI Taxonomy" id="168471"/>
    <lineage>
        <taxon>Bacteria</taxon>
        <taxon>Pseudomonadati</taxon>
        <taxon>Pseudomonadota</taxon>
        <taxon>Betaproteobacteria</taxon>
        <taxon>Neisseriales</taxon>
        <taxon>Aquaspirillaceae</taxon>
        <taxon>Laribacter</taxon>
    </lineage>
</organism>
<dbReference type="Pfam" id="PF00196">
    <property type="entry name" value="GerE"/>
    <property type="match status" value="1"/>
</dbReference>
<dbReference type="Proteomes" id="UP000197424">
    <property type="component" value="Chromosome"/>
</dbReference>
<dbReference type="GO" id="GO:0006355">
    <property type="term" value="P:regulation of DNA-templated transcription"/>
    <property type="evidence" value="ECO:0007669"/>
    <property type="project" value="InterPro"/>
</dbReference>
<proteinExistence type="predicted"/>
<dbReference type="InterPro" id="IPR016032">
    <property type="entry name" value="Sig_transdc_resp-reg_C-effctor"/>
</dbReference>
<keyword evidence="3" id="KW-0804">Transcription</keyword>
<evidence type="ECO:0000256" key="1">
    <source>
        <dbReference type="ARBA" id="ARBA00023015"/>
    </source>
</evidence>
<dbReference type="PROSITE" id="PS50043">
    <property type="entry name" value="HTH_LUXR_2"/>
    <property type="match status" value="1"/>
</dbReference>
<reference evidence="6" key="1">
    <citation type="submission" date="2017-06" db="EMBL/GenBank/DDBJ databases">
        <title>Whole genome sequence of Laribacter hongkongensis LHGZ1.</title>
        <authorList>
            <person name="Chen D."/>
            <person name="Wu H."/>
            <person name="Chen J."/>
        </authorList>
    </citation>
    <scope>NUCLEOTIDE SEQUENCE [LARGE SCALE GENOMIC DNA]</scope>
    <source>
        <strain evidence="6">LHGZ1</strain>
    </source>
</reference>
<dbReference type="GO" id="GO:0003677">
    <property type="term" value="F:DNA binding"/>
    <property type="evidence" value="ECO:0007669"/>
    <property type="project" value="UniProtKB-KW"/>
</dbReference>
<name>A0A248LIN9_9NEIS</name>
<evidence type="ECO:0000313" key="6">
    <source>
        <dbReference type="Proteomes" id="UP000197424"/>
    </source>
</evidence>
<dbReference type="PRINTS" id="PR00038">
    <property type="entry name" value="HTHLUXR"/>
</dbReference>
<evidence type="ECO:0000259" key="4">
    <source>
        <dbReference type="PROSITE" id="PS50043"/>
    </source>
</evidence>
<evidence type="ECO:0000256" key="2">
    <source>
        <dbReference type="ARBA" id="ARBA00023125"/>
    </source>
</evidence>
<protein>
    <submittedName>
        <fullName evidence="5">GerE domain containing protein</fullName>
    </submittedName>
</protein>
<accession>A0A248LIN9</accession>
<dbReference type="CDD" id="cd06170">
    <property type="entry name" value="LuxR_C_like"/>
    <property type="match status" value="1"/>
</dbReference>
<keyword evidence="2" id="KW-0238">DNA-binding</keyword>
<dbReference type="InterPro" id="IPR036388">
    <property type="entry name" value="WH-like_DNA-bd_sf"/>
</dbReference>
<evidence type="ECO:0000313" key="5">
    <source>
        <dbReference type="EMBL" id="ASJ24324.1"/>
    </source>
</evidence>
<dbReference type="Gene3D" id="1.10.10.10">
    <property type="entry name" value="Winged helix-like DNA-binding domain superfamily/Winged helix DNA-binding domain"/>
    <property type="match status" value="1"/>
</dbReference>
<dbReference type="PANTHER" id="PTHR44688:SF16">
    <property type="entry name" value="DNA-BINDING TRANSCRIPTIONAL ACTIVATOR DEVR_DOSR"/>
    <property type="match status" value="1"/>
</dbReference>
<keyword evidence="1" id="KW-0805">Transcription regulation</keyword>
<dbReference type="SUPFAM" id="SSF46894">
    <property type="entry name" value="C-terminal effector domain of the bipartite response regulators"/>
    <property type="match status" value="1"/>
</dbReference>
<dbReference type="RefSeq" id="WP_197736041.1">
    <property type="nucleotide sequence ID" value="NZ_CP022115.1"/>
</dbReference>
<dbReference type="EMBL" id="CP022115">
    <property type="protein sequence ID" value="ASJ24324.1"/>
    <property type="molecule type" value="Genomic_DNA"/>
</dbReference>